<evidence type="ECO:0000256" key="1">
    <source>
        <dbReference type="ARBA" id="ARBA00022679"/>
    </source>
</evidence>
<keyword evidence="4" id="KW-1185">Reference proteome</keyword>
<dbReference type="SUPFAM" id="SSF53335">
    <property type="entry name" value="S-adenosyl-L-methionine-dependent methyltransferases"/>
    <property type="match status" value="1"/>
</dbReference>
<dbReference type="PANTHER" id="PTHR44068">
    <property type="entry name" value="ZGC:194242"/>
    <property type="match status" value="1"/>
</dbReference>
<reference evidence="3" key="1">
    <citation type="submission" date="2022-01" db="EMBL/GenBank/DDBJ databases">
        <title>Complete genome of Methanomicrobium antiquum DSM 21220.</title>
        <authorList>
            <person name="Chen S.-C."/>
            <person name="You Y.-T."/>
            <person name="Zhou Y.-Z."/>
            <person name="Lai M.-C."/>
        </authorList>
    </citation>
    <scope>NUCLEOTIDE SEQUENCE</scope>
    <source>
        <strain evidence="3">DSM 21220</strain>
    </source>
</reference>
<dbReference type="Gene3D" id="3.40.50.150">
    <property type="entry name" value="Vaccinia Virus protein VP39"/>
    <property type="match status" value="1"/>
</dbReference>
<dbReference type="RefSeq" id="WP_278099472.1">
    <property type="nucleotide sequence ID" value="NZ_CP091092.1"/>
</dbReference>
<gene>
    <name evidence="3" type="ORF">L1994_10915</name>
</gene>
<dbReference type="EMBL" id="CP091092">
    <property type="protein sequence ID" value="WFN36637.1"/>
    <property type="molecule type" value="Genomic_DNA"/>
</dbReference>
<sequence>MLKHILSNTRKPDSSLSGSIILWSMNKGHEKLARWGLSKYDLSNKKFILDAGCGGGKNISNLLSITQNACVYGIDYSSASVKKSTEFNKKEIKEGRVKIFQADVSDLFFENESFDAVTAFETIYFWPSLCENFKEIYRILQKGGVFLVCNEISSEKDAEKWKKYIDMSVYTKSMIADFMKTAGFSDINIHSQPKNGWICVTGIKN</sequence>
<proteinExistence type="predicted"/>
<keyword evidence="1" id="KW-0808">Transferase</keyword>
<dbReference type="GO" id="GO:0032259">
    <property type="term" value="P:methylation"/>
    <property type="evidence" value="ECO:0007669"/>
    <property type="project" value="UniProtKB-KW"/>
</dbReference>
<name>A0AAF0FNC3_9EURY</name>
<dbReference type="InterPro" id="IPR029063">
    <property type="entry name" value="SAM-dependent_MTases_sf"/>
</dbReference>
<dbReference type="InterPro" id="IPR013216">
    <property type="entry name" value="Methyltransf_11"/>
</dbReference>
<evidence type="ECO:0000313" key="4">
    <source>
        <dbReference type="Proteomes" id="UP001218895"/>
    </source>
</evidence>
<accession>A0AAF0FNC3</accession>
<dbReference type="Pfam" id="PF08241">
    <property type="entry name" value="Methyltransf_11"/>
    <property type="match status" value="1"/>
</dbReference>
<dbReference type="GeneID" id="79950916"/>
<dbReference type="AlphaFoldDB" id="A0AAF0FNC3"/>
<evidence type="ECO:0000259" key="2">
    <source>
        <dbReference type="Pfam" id="PF08241"/>
    </source>
</evidence>
<keyword evidence="3" id="KW-0489">Methyltransferase</keyword>
<dbReference type="GO" id="GO:0016126">
    <property type="term" value="P:sterol biosynthetic process"/>
    <property type="evidence" value="ECO:0007669"/>
    <property type="project" value="TreeGrafter"/>
</dbReference>
<dbReference type="GO" id="GO:0003838">
    <property type="term" value="F:sterol 24-C-methyltransferase activity"/>
    <property type="evidence" value="ECO:0007669"/>
    <property type="project" value="TreeGrafter"/>
</dbReference>
<dbReference type="InterPro" id="IPR050447">
    <property type="entry name" value="Erg6_SMT_methyltransf"/>
</dbReference>
<dbReference type="Proteomes" id="UP001218895">
    <property type="component" value="Chromosome"/>
</dbReference>
<feature type="domain" description="Methyltransferase type 11" evidence="2">
    <location>
        <begin position="49"/>
        <end position="148"/>
    </location>
</feature>
<evidence type="ECO:0000313" key="3">
    <source>
        <dbReference type="EMBL" id="WFN36637.1"/>
    </source>
</evidence>
<dbReference type="PANTHER" id="PTHR44068:SF1">
    <property type="entry name" value="HYPOTHETICAL LOC100005854"/>
    <property type="match status" value="1"/>
</dbReference>
<dbReference type="CDD" id="cd02440">
    <property type="entry name" value="AdoMet_MTases"/>
    <property type="match status" value="1"/>
</dbReference>
<dbReference type="KEGG" id="manq:L1994_10915"/>
<protein>
    <submittedName>
        <fullName evidence="3">Class I SAM-dependent methyltransferase</fullName>
    </submittedName>
</protein>
<organism evidence="3 4">
    <name type="scientific">Methanomicrobium antiquum</name>
    <dbReference type="NCBI Taxonomy" id="487686"/>
    <lineage>
        <taxon>Archaea</taxon>
        <taxon>Methanobacteriati</taxon>
        <taxon>Methanobacteriota</taxon>
        <taxon>Stenosarchaea group</taxon>
        <taxon>Methanomicrobia</taxon>
        <taxon>Methanomicrobiales</taxon>
        <taxon>Methanomicrobiaceae</taxon>
        <taxon>Methanomicrobium</taxon>
    </lineage>
</organism>